<dbReference type="PRINTS" id="PR00834">
    <property type="entry name" value="PROTEASES2C"/>
</dbReference>
<protein>
    <submittedName>
        <fullName evidence="6">Serine protease</fullName>
    </submittedName>
</protein>
<dbReference type="Pfam" id="PF13365">
    <property type="entry name" value="Trypsin_2"/>
    <property type="match status" value="1"/>
</dbReference>
<feature type="region of interest" description="Disordered" evidence="4">
    <location>
        <begin position="1"/>
        <end position="164"/>
    </location>
</feature>
<feature type="compositionally biased region" description="Polar residues" evidence="4">
    <location>
        <begin position="61"/>
        <end position="121"/>
    </location>
</feature>
<feature type="region of interest" description="Disordered" evidence="4">
    <location>
        <begin position="196"/>
        <end position="228"/>
    </location>
</feature>
<organism evidence="6 7">
    <name type="scientific">Corynebacterium auriscanis</name>
    <dbReference type="NCBI Taxonomy" id="99807"/>
    <lineage>
        <taxon>Bacteria</taxon>
        <taxon>Bacillati</taxon>
        <taxon>Actinomycetota</taxon>
        <taxon>Actinomycetes</taxon>
        <taxon>Mycobacteriales</taxon>
        <taxon>Corynebacteriaceae</taxon>
        <taxon>Corynebacterium</taxon>
    </lineage>
</organism>
<name>A0A0A2DIR5_9CORY</name>
<feature type="domain" description="PDZ" evidence="5">
    <location>
        <begin position="434"/>
        <end position="517"/>
    </location>
</feature>
<dbReference type="Pfam" id="PF13180">
    <property type="entry name" value="PDZ_2"/>
    <property type="match status" value="1"/>
</dbReference>
<dbReference type="GO" id="GO:0006508">
    <property type="term" value="P:proteolysis"/>
    <property type="evidence" value="ECO:0007669"/>
    <property type="project" value="UniProtKB-KW"/>
</dbReference>
<gene>
    <name evidence="6" type="ORF">MA47_02205</name>
</gene>
<proteinExistence type="inferred from homology"/>
<dbReference type="PROSITE" id="PS50106">
    <property type="entry name" value="PDZ"/>
    <property type="match status" value="1"/>
</dbReference>
<feature type="compositionally biased region" description="Polar residues" evidence="4">
    <location>
        <begin position="135"/>
        <end position="150"/>
    </location>
</feature>
<dbReference type="SMART" id="SM00228">
    <property type="entry name" value="PDZ"/>
    <property type="match status" value="1"/>
</dbReference>
<evidence type="ECO:0000313" key="6">
    <source>
        <dbReference type="EMBL" id="KGM19058.1"/>
    </source>
</evidence>
<reference evidence="6 7" key="1">
    <citation type="submission" date="2014-10" db="EMBL/GenBank/DDBJ databases">
        <title>Whole Genome sequence of Corynebacterium auriscanis strain CIP 106629.</title>
        <authorList>
            <person name="Hassan S.S."/>
            <person name="Jamal S.B."/>
            <person name="Tiwari S."/>
            <person name="Oliveira L.D.C."/>
            <person name="Souza F."/>
            <person name="Mariano D.C."/>
            <person name="Almeida S."/>
            <person name="Dorella F."/>
            <person name="Pereira F."/>
            <person name="Carvalho A."/>
            <person name="Leal C.A."/>
            <person name="Soares S.D.C."/>
            <person name="Figueiredo H.C."/>
            <person name="Silva A."/>
            <person name="Azevedo V.A."/>
        </authorList>
    </citation>
    <scope>NUCLEOTIDE SEQUENCE [LARGE SCALE GENOMIC DNA]</scope>
    <source>
        <strain evidence="6 7">CIP 106629</strain>
    </source>
</reference>
<evidence type="ECO:0000256" key="1">
    <source>
        <dbReference type="ARBA" id="ARBA00010541"/>
    </source>
</evidence>
<dbReference type="AlphaFoldDB" id="A0A0A2DIR5"/>
<keyword evidence="2 6" id="KW-0645">Protease</keyword>
<evidence type="ECO:0000256" key="4">
    <source>
        <dbReference type="SAM" id="MobiDB-lite"/>
    </source>
</evidence>
<sequence>MKDGRLNNMTTNNPGGNDYGTGSWDQGQFDGQPSPQQPSAQASQQSGSSQYGSTPYGAQAPQRSGTSQHDTSQYGSTQNDTTQSGSTQNDTTQSGSTQNDTTQYGVSQHDAQGQYGVSQHDAQGLYMSGPGQVSPHPQSSYPTASHPASSQFQTAQFPPPQQPKRWSTATLVAMVLAGSLVAGAATAVVGNELNGTGYTSSSSTSFDEKKPTSDTKNTSGRPPAQGSVEEVAAKVLPSVVSIQVKTASSGADGSGSIISNDGLIVTNNHVVAGAEDGVAQIAVQLNDGRVLKAKLVAADPTTDVAVIKAVGATDLTPIKFGDSNKLNVGQDVVAIGSPLGLSSTVTTGIVSAKNRPVQAGGEKGGEASLIDAIQTDAAINPGNSGGALVNMAGELVGIPSVIATLGGGEGQQSGSIGLGFAIPINQAQDIAKQLIDKKKVEHPAIGAQVNTSPNSPNQGAQIVRVNEGSPAAKAGLKDGDIVIKVDDRLVEGGVGLIAAIRSHRVGDTVTLTVLPKGSGDEEKIEVTLGSR</sequence>
<dbReference type="InterPro" id="IPR051201">
    <property type="entry name" value="Chloro_Bact_Ser_Proteases"/>
</dbReference>
<dbReference type="InterPro" id="IPR001478">
    <property type="entry name" value="PDZ"/>
</dbReference>
<dbReference type="Gene3D" id="2.30.42.10">
    <property type="match status" value="1"/>
</dbReference>
<evidence type="ECO:0000313" key="7">
    <source>
        <dbReference type="Proteomes" id="UP000030145"/>
    </source>
</evidence>
<keyword evidence="7" id="KW-1185">Reference proteome</keyword>
<evidence type="ECO:0000256" key="2">
    <source>
        <dbReference type="ARBA" id="ARBA00022670"/>
    </source>
</evidence>
<dbReference type="PANTHER" id="PTHR43343:SF3">
    <property type="entry name" value="PROTEASE DO-LIKE 8, CHLOROPLASTIC"/>
    <property type="match status" value="1"/>
</dbReference>
<accession>A0A0A2DIR5</accession>
<dbReference type="InterPro" id="IPR009003">
    <property type="entry name" value="Peptidase_S1_PA"/>
</dbReference>
<keyword evidence="3" id="KW-0378">Hydrolase</keyword>
<dbReference type="PANTHER" id="PTHR43343">
    <property type="entry name" value="PEPTIDASE S12"/>
    <property type="match status" value="1"/>
</dbReference>
<dbReference type="Proteomes" id="UP000030145">
    <property type="component" value="Unassembled WGS sequence"/>
</dbReference>
<dbReference type="InterPro" id="IPR043504">
    <property type="entry name" value="Peptidase_S1_PA_chymotrypsin"/>
</dbReference>
<dbReference type="SUPFAM" id="SSF50156">
    <property type="entry name" value="PDZ domain-like"/>
    <property type="match status" value="1"/>
</dbReference>
<evidence type="ECO:0000256" key="3">
    <source>
        <dbReference type="ARBA" id="ARBA00022801"/>
    </source>
</evidence>
<dbReference type="InterPro" id="IPR036034">
    <property type="entry name" value="PDZ_sf"/>
</dbReference>
<comment type="similarity">
    <text evidence="1">Belongs to the peptidase S1C family.</text>
</comment>
<comment type="caution">
    <text evidence="6">The sequence shown here is derived from an EMBL/GenBank/DDBJ whole genome shotgun (WGS) entry which is preliminary data.</text>
</comment>
<dbReference type="EMBL" id="JRVJ01000003">
    <property type="protein sequence ID" value="KGM19058.1"/>
    <property type="molecule type" value="Genomic_DNA"/>
</dbReference>
<dbReference type="InterPro" id="IPR001940">
    <property type="entry name" value="Peptidase_S1C"/>
</dbReference>
<dbReference type="GO" id="GO:0004252">
    <property type="term" value="F:serine-type endopeptidase activity"/>
    <property type="evidence" value="ECO:0007669"/>
    <property type="project" value="InterPro"/>
</dbReference>
<dbReference type="SUPFAM" id="SSF50494">
    <property type="entry name" value="Trypsin-like serine proteases"/>
    <property type="match status" value="1"/>
</dbReference>
<feature type="compositionally biased region" description="Low complexity" evidence="4">
    <location>
        <begin position="31"/>
        <end position="57"/>
    </location>
</feature>
<dbReference type="Gene3D" id="2.40.10.10">
    <property type="entry name" value="Trypsin-like serine proteases"/>
    <property type="match status" value="2"/>
</dbReference>
<evidence type="ECO:0000259" key="5">
    <source>
        <dbReference type="PROSITE" id="PS50106"/>
    </source>
</evidence>